<dbReference type="EMBL" id="BSXV01002664">
    <property type="protein sequence ID" value="GME96394.1"/>
    <property type="molecule type" value="Genomic_DNA"/>
</dbReference>
<evidence type="ECO:0000313" key="1">
    <source>
        <dbReference type="EMBL" id="GME96394.1"/>
    </source>
</evidence>
<dbReference type="Proteomes" id="UP001165101">
    <property type="component" value="Unassembled WGS sequence"/>
</dbReference>
<proteinExistence type="predicted"/>
<name>A0ACB5TW90_CANBO</name>
<keyword evidence="2" id="KW-1185">Reference proteome</keyword>
<evidence type="ECO:0000313" key="2">
    <source>
        <dbReference type="Proteomes" id="UP001165101"/>
    </source>
</evidence>
<protein>
    <submittedName>
        <fullName evidence="1">Unnamed protein product</fullName>
    </submittedName>
</protein>
<comment type="caution">
    <text evidence="1">The sequence shown here is derived from an EMBL/GenBank/DDBJ whole genome shotgun (WGS) entry which is preliminary data.</text>
</comment>
<reference evidence="1" key="1">
    <citation type="submission" date="2023-04" db="EMBL/GenBank/DDBJ databases">
        <title>Candida boidinii NBRC 1967.</title>
        <authorList>
            <person name="Ichikawa N."/>
            <person name="Sato H."/>
            <person name="Tonouchi N."/>
        </authorList>
    </citation>
    <scope>NUCLEOTIDE SEQUENCE</scope>
    <source>
        <strain evidence="1">NBRC 1967</strain>
    </source>
</reference>
<accession>A0ACB5TW90</accession>
<organism evidence="1 2">
    <name type="scientific">Candida boidinii</name>
    <name type="common">Yeast</name>
    <dbReference type="NCBI Taxonomy" id="5477"/>
    <lineage>
        <taxon>Eukaryota</taxon>
        <taxon>Fungi</taxon>
        <taxon>Dikarya</taxon>
        <taxon>Ascomycota</taxon>
        <taxon>Saccharomycotina</taxon>
        <taxon>Pichiomycetes</taxon>
        <taxon>Pichiales</taxon>
        <taxon>Pichiaceae</taxon>
        <taxon>Ogataea</taxon>
        <taxon>Ogataea/Candida clade</taxon>
    </lineage>
</organism>
<gene>
    <name evidence="1" type="ORF">Cboi01_000425500</name>
</gene>
<sequence>MSNNLDQARDSVSSDESESIRQIPLVSEDVIAPLSRLNTLRDLDTYSIIDGTGHHQDLENNIGGVGRDNDNDDSNSKRNTLQDVELDEDLTTEEEDKTSQNKFNDSGVPDKFSGPGLLAIIAVFFFNICSWGANSGYSIYLSYYLNSSLFPDVAKVDFGIIGGLNFGSGLIFGPFVNYLVGIIGLKITMLIGFFFQFVGLLLASFATKLWHVYVCQAVVPGIGLALICIPNINIIPQWFQKRRSIATGITAAGSGVGGIIFNTGMNEILEKYSFRWSLRAQAIICLVVNICALLIFRTRNKDIKPVFNIYDKLVWLNFGVITTVLFVIFTMLGYVTLMYNLSDFTISLGYSQQQGATVSMMVSIGIIFGRPIIGRLSDMYGPINVTMIASFVVGIFALGMWIPCRNYATALIFACIEGSLMGSIWVNEAAIVVSITNLKKMGIAMALLWIIVGISGFVSPIIGIELKSGLVNGERSPLQYLHPAIFDGCFYIGAGLALFVLRGWIIARNEILEQEGEKLLKETNDPANLKLLITVPPKRAIEKMFSLKTCSIRI</sequence>